<dbReference type="EMBL" id="CAKASE010000049">
    <property type="protein sequence ID" value="CAG9562939.1"/>
    <property type="molecule type" value="Genomic_DNA"/>
</dbReference>
<accession>A0A8J2QHC2</accession>
<dbReference type="Proteomes" id="UP000789524">
    <property type="component" value="Unassembled WGS sequence"/>
</dbReference>
<feature type="region of interest" description="Disordered" evidence="1">
    <location>
        <begin position="1"/>
        <end position="46"/>
    </location>
</feature>
<proteinExistence type="predicted"/>
<sequence>MDLSGPSTEARRTSNAVSVNHREISLTQIREPAPGASDASQSKFNQNGVLKSVERTAALIERNGSGGEGDRVWSGSG</sequence>
<evidence type="ECO:0000313" key="2">
    <source>
        <dbReference type="EMBL" id="CAG9562939.1"/>
    </source>
</evidence>
<protein>
    <submittedName>
        <fullName evidence="2">(African queen) hypothetical protein</fullName>
    </submittedName>
</protein>
<keyword evidence="3" id="KW-1185">Reference proteome</keyword>
<evidence type="ECO:0000313" key="3">
    <source>
        <dbReference type="Proteomes" id="UP000789524"/>
    </source>
</evidence>
<comment type="caution">
    <text evidence="2">The sequence shown here is derived from an EMBL/GenBank/DDBJ whole genome shotgun (WGS) entry which is preliminary data.</text>
</comment>
<evidence type="ECO:0000256" key="1">
    <source>
        <dbReference type="SAM" id="MobiDB-lite"/>
    </source>
</evidence>
<reference evidence="2" key="1">
    <citation type="submission" date="2021-09" db="EMBL/GenBank/DDBJ databases">
        <authorList>
            <person name="Martin H S."/>
        </authorList>
    </citation>
    <scope>NUCLEOTIDE SEQUENCE</scope>
</reference>
<organism evidence="2 3">
    <name type="scientific">Danaus chrysippus</name>
    <name type="common">African queen</name>
    <dbReference type="NCBI Taxonomy" id="151541"/>
    <lineage>
        <taxon>Eukaryota</taxon>
        <taxon>Metazoa</taxon>
        <taxon>Ecdysozoa</taxon>
        <taxon>Arthropoda</taxon>
        <taxon>Hexapoda</taxon>
        <taxon>Insecta</taxon>
        <taxon>Pterygota</taxon>
        <taxon>Neoptera</taxon>
        <taxon>Endopterygota</taxon>
        <taxon>Lepidoptera</taxon>
        <taxon>Glossata</taxon>
        <taxon>Ditrysia</taxon>
        <taxon>Papilionoidea</taxon>
        <taxon>Nymphalidae</taxon>
        <taxon>Danainae</taxon>
        <taxon>Danaini</taxon>
        <taxon>Danaina</taxon>
        <taxon>Danaus</taxon>
        <taxon>Anosia</taxon>
    </lineage>
</organism>
<gene>
    <name evidence="2" type="ORF">DCHRY22_LOCUS4197</name>
</gene>
<dbReference type="AlphaFoldDB" id="A0A8J2QHC2"/>
<name>A0A8J2QHC2_9NEOP</name>